<keyword evidence="2" id="KW-1133">Transmembrane helix</keyword>
<dbReference type="AlphaFoldDB" id="A0A1G2CJ09"/>
<sequence>MDEAFPQAPFTRDTFRTDTPQPQRSIPPPPPAETVEVSIRTMETDIDAISRGGGLAQGNGVTSTVHIAKPDSMAGETTPPVPGLDTTSRKRSLRIVWTIVVVVGAFVLFAVGYYLLPLLFPVT</sequence>
<keyword evidence="2" id="KW-0472">Membrane</keyword>
<evidence type="ECO:0000256" key="1">
    <source>
        <dbReference type="SAM" id="MobiDB-lite"/>
    </source>
</evidence>
<evidence type="ECO:0000313" key="3">
    <source>
        <dbReference type="EMBL" id="OGZ00641.1"/>
    </source>
</evidence>
<accession>A0A1G2CJ09</accession>
<comment type="caution">
    <text evidence="3">The sequence shown here is derived from an EMBL/GenBank/DDBJ whole genome shotgun (WGS) entry which is preliminary data.</text>
</comment>
<protein>
    <submittedName>
        <fullName evidence="3">Uncharacterized protein</fullName>
    </submittedName>
</protein>
<name>A0A1G2CJ09_9BACT</name>
<dbReference type="EMBL" id="MHLC01000030">
    <property type="protein sequence ID" value="OGZ00641.1"/>
    <property type="molecule type" value="Genomic_DNA"/>
</dbReference>
<feature type="transmembrane region" description="Helical" evidence="2">
    <location>
        <begin position="95"/>
        <end position="116"/>
    </location>
</feature>
<gene>
    <name evidence="3" type="ORF">A3A43_03235</name>
</gene>
<evidence type="ECO:0000313" key="4">
    <source>
        <dbReference type="Proteomes" id="UP000178495"/>
    </source>
</evidence>
<dbReference type="Proteomes" id="UP000178495">
    <property type="component" value="Unassembled WGS sequence"/>
</dbReference>
<feature type="region of interest" description="Disordered" evidence="1">
    <location>
        <begin position="1"/>
        <end position="33"/>
    </location>
</feature>
<organism evidence="3 4">
    <name type="scientific">Candidatus Liptonbacteria bacterium RIFCSPLOWO2_01_FULL_56_20</name>
    <dbReference type="NCBI Taxonomy" id="1798652"/>
    <lineage>
        <taxon>Bacteria</taxon>
        <taxon>Candidatus Liptoniibacteriota</taxon>
    </lineage>
</organism>
<proteinExistence type="predicted"/>
<evidence type="ECO:0000256" key="2">
    <source>
        <dbReference type="SAM" id="Phobius"/>
    </source>
</evidence>
<reference evidence="3 4" key="1">
    <citation type="journal article" date="2016" name="Nat. Commun.">
        <title>Thousands of microbial genomes shed light on interconnected biogeochemical processes in an aquifer system.</title>
        <authorList>
            <person name="Anantharaman K."/>
            <person name="Brown C.T."/>
            <person name="Hug L.A."/>
            <person name="Sharon I."/>
            <person name="Castelle C.J."/>
            <person name="Probst A.J."/>
            <person name="Thomas B.C."/>
            <person name="Singh A."/>
            <person name="Wilkins M.J."/>
            <person name="Karaoz U."/>
            <person name="Brodie E.L."/>
            <person name="Williams K.H."/>
            <person name="Hubbard S.S."/>
            <person name="Banfield J.F."/>
        </authorList>
    </citation>
    <scope>NUCLEOTIDE SEQUENCE [LARGE SCALE GENOMIC DNA]</scope>
</reference>
<keyword evidence="2" id="KW-0812">Transmembrane</keyword>